<name>A0A8X7VJC4_BRACI</name>
<proteinExistence type="predicted"/>
<organism evidence="1 2">
    <name type="scientific">Brassica carinata</name>
    <name type="common">Ethiopian mustard</name>
    <name type="synonym">Abyssinian cabbage</name>
    <dbReference type="NCBI Taxonomy" id="52824"/>
    <lineage>
        <taxon>Eukaryota</taxon>
        <taxon>Viridiplantae</taxon>
        <taxon>Streptophyta</taxon>
        <taxon>Embryophyta</taxon>
        <taxon>Tracheophyta</taxon>
        <taxon>Spermatophyta</taxon>
        <taxon>Magnoliopsida</taxon>
        <taxon>eudicotyledons</taxon>
        <taxon>Gunneridae</taxon>
        <taxon>Pentapetalae</taxon>
        <taxon>rosids</taxon>
        <taxon>malvids</taxon>
        <taxon>Brassicales</taxon>
        <taxon>Brassicaceae</taxon>
        <taxon>Brassiceae</taxon>
        <taxon>Brassica</taxon>
    </lineage>
</organism>
<keyword evidence="2" id="KW-1185">Reference proteome</keyword>
<evidence type="ECO:0000313" key="2">
    <source>
        <dbReference type="Proteomes" id="UP000886595"/>
    </source>
</evidence>
<sequence length="114" mass="12554">MPHHRNYTSPFSSSTESCLTVAIKLESVKTVYVEKRKDGVGWKKLDGGGLATDSILGEAWLKMRRQRAGESRFQEIQGSCSVFSVVMQRLGDATKTALKAGGKCSGGWRLEEED</sequence>
<reference evidence="1 2" key="1">
    <citation type="submission" date="2020-02" db="EMBL/GenBank/DDBJ databases">
        <authorList>
            <person name="Ma Q."/>
            <person name="Huang Y."/>
            <person name="Song X."/>
            <person name="Pei D."/>
        </authorList>
    </citation>
    <scope>NUCLEOTIDE SEQUENCE [LARGE SCALE GENOMIC DNA]</scope>
    <source>
        <strain evidence="1">Sxm20200214</strain>
        <tissue evidence="1">Leaf</tissue>
    </source>
</reference>
<comment type="caution">
    <text evidence="1">The sequence shown here is derived from an EMBL/GenBank/DDBJ whole genome shotgun (WGS) entry which is preliminary data.</text>
</comment>
<dbReference type="AlphaFoldDB" id="A0A8X7VJC4"/>
<evidence type="ECO:0000313" key="1">
    <source>
        <dbReference type="EMBL" id="KAG2312276.1"/>
    </source>
</evidence>
<protein>
    <submittedName>
        <fullName evidence="1">Uncharacterized protein</fullName>
    </submittedName>
</protein>
<gene>
    <name evidence="1" type="ORF">Bca52824_023833</name>
</gene>
<dbReference type="Proteomes" id="UP000886595">
    <property type="component" value="Unassembled WGS sequence"/>
</dbReference>
<accession>A0A8X7VJC4</accession>
<dbReference type="EMBL" id="JAAMPC010000005">
    <property type="protein sequence ID" value="KAG2312276.1"/>
    <property type="molecule type" value="Genomic_DNA"/>
</dbReference>
<dbReference type="OrthoDB" id="10600603at2759"/>